<dbReference type="EMBL" id="BPQB01000064">
    <property type="protein sequence ID" value="GJE96858.1"/>
    <property type="molecule type" value="Genomic_DNA"/>
</dbReference>
<comment type="caution">
    <text evidence="2">The sequence shown here is derived from an EMBL/GenBank/DDBJ whole genome shotgun (WGS) entry which is preliminary data.</text>
</comment>
<evidence type="ECO:0000313" key="2">
    <source>
        <dbReference type="EMBL" id="GJE96858.1"/>
    </source>
</evidence>
<reference evidence="2 3" key="1">
    <citation type="submission" date="2021-08" db="EMBL/GenBank/DDBJ databases">
        <title>Draft Genome Sequence of Phanerochaete sordida strain YK-624.</title>
        <authorList>
            <person name="Mori T."/>
            <person name="Dohra H."/>
            <person name="Suzuki T."/>
            <person name="Kawagishi H."/>
            <person name="Hirai H."/>
        </authorList>
    </citation>
    <scope>NUCLEOTIDE SEQUENCE [LARGE SCALE GENOMIC DNA]</scope>
    <source>
        <strain evidence="2 3">YK-624</strain>
    </source>
</reference>
<gene>
    <name evidence="2" type="ORF">PsYK624_130650</name>
</gene>
<evidence type="ECO:0000313" key="3">
    <source>
        <dbReference type="Proteomes" id="UP000703269"/>
    </source>
</evidence>
<accession>A0A9P3GJ45</accession>
<protein>
    <submittedName>
        <fullName evidence="2">Uncharacterized protein</fullName>
    </submittedName>
</protein>
<organism evidence="2 3">
    <name type="scientific">Phanerochaete sordida</name>
    <dbReference type="NCBI Taxonomy" id="48140"/>
    <lineage>
        <taxon>Eukaryota</taxon>
        <taxon>Fungi</taxon>
        <taxon>Dikarya</taxon>
        <taxon>Basidiomycota</taxon>
        <taxon>Agaricomycotina</taxon>
        <taxon>Agaricomycetes</taxon>
        <taxon>Polyporales</taxon>
        <taxon>Phanerochaetaceae</taxon>
        <taxon>Phanerochaete</taxon>
    </lineage>
</organism>
<sequence>MPDPDVQVIFKWTTAFVRLATVKARVRLTQLSRRPKYEAIHASDKLEHRETIPLRQKLPRVNPTASTVPSNIYRQARYSTQTPQHSAFPSPPHPRRLNHTNTSPTLLLHRPATRSPSRCARSRAVRPGLSAMLPPAENVVAACSGARRGTELPGRRTPFLKDLEGVGARRMRVFTMPNPTRPRSPGMVSAQREKRVKQATGAPKE</sequence>
<feature type="region of interest" description="Disordered" evidence="1">
    <location>
        <begin position="175"/>
        <end position="205"/>
    </location>
</feature>
<dbReference type="Proteomes" id="UP000703269">
    <property type="component" value="Unassembled WGS sequence"/>
</dbReference>
<dbReference type="AlphaFoldDB" id="A0A9P3GJ45"/>
<name>A0A9P3GJ45_9APHY</name>
<evidence type="ECO:0000256" key="1">
    <source>
        <dbReference type="SAM" id="MobiDB-lite"/>
    </source>
</evidence>
<proteinExistence type="predicted"/>
<keyword evidence="3" id="KW-1185">Reference proteome</keyword>